<sequence>MKTAFPNFLLALFFLCLAHANASAQSNSVASTMPVAANSEIAVMRVYEGRGMYGSRIVVAYESGKTDEVALKDFKSSEFYSSMTQQVQIAMSKLYKAGYVLVQSTGGGGMSETSTTTNLIIIETFVFRKS</sequence>
<evidence type="ECO:0000256" key="1">
    <source>
        <dbReference type="SAM" id="SignalP"/>
    </source>
</evidence>
<evidence type="ECO:0000313" key="2">
    <source>
        <dbReference type="EMBL" id="NKI90041.1"/>
    </source>
</evidence>
<protein>
    <submittedName>
        <fullName evidence="2">Uncharacterized protein</fullName>
    </submittedName>
</protein>
<name>A0ABX1HM18_9BACT</name>
<comment type="caution">
    <text evidence="2">The sequence shown here is derived from an EMBL/GenBank/DDBJ whole genome shotgun (WGS) entry which is preliminary data.</text>
</comment>
<feature type="chain" id="PRO_5047072236" evidence="1">
    <location>
        <begin position="25"/>
        <end position="130"/>
    </location>
</feature>
<dbReference type="Proteomes" id="UP000717634">
    <property type="component" value="Unassembled WGS sequence"/>
</dbReference>
<reference evidence="2 3" key="1">
    <citation type="submission" date="2020-03" db="EMBL/GenBank/DDBJ databases">
        <title>Genomic Encyclopedia of Type Strains, Phase IV (KMG-V): Genome sequencing to study the core and pangenomes of soil and plant-associated prokaryotes.</title>
        <authorList>
            <person name="Whitman W."/>
        </authorList>
    </citation>
    <scope>NUCLEOTIDE SEQUENCE [LARGE SCALE GENOMIC DNA]</scope>
    <source>
        <strain evidence="2 3">1B</strain>
    </source>
</reference>
<accession>A0ABX1HM18</accession>
<keyword evidence="3" id="KW-1185">Reference proteome</keyword>
<dbReference type="EMBL" id="JAAVTK010000007">
    <property type="protein sequence ID" value="NKI90041.1"/>
    <property type="molecule type" value="Genomic_DNA"/>
</dbReference>
<evidence type="ECO:0000313" key="3">
    <source>
        <dbReference type="Proteomes" id="UP000717634"/>
    </source>
</evidence>
<organism evidence="2 3">
    <name type="scientific">Hymenobacter artigasi</name>
    <dbReference type="NCBI Taxonomy" id="2719616"/>
    <lineage>
        <taxon>Bacteria</taxon>
        <taxon>Pseudomonadati</taxon>
        <taxon>Bacteroidota</taxon>
        <taxon>Cytophagia</taxon>
        <taxon>Cytophagales</taxon>
        <taxon>Hymenobacteraceae</taxon>
        <taxon>Hymenobacter</taxon>
    </lineage>
</organism>
<keyword evidence="1" id="KW-0732">Signal</keyword>
<feature type="signal peptide" evidence="1">
    <location>
        <begin position="1"/>
        <end position="24"/>
    </location>
</feature>
<proteinExistence type="predicted"/>
<dbReference type="RefSeq" id="WP_168673650.1">
    <property type="nucleotide sequence ID" value="NZ_JAAVTK010000007.1"/>
</dbReference>
<gene>
    <name evidence="2" type="ORF">HBN54_002640</name>
</gene>